<comment type="caution">
    <text evidence="1">The sequence shown here is derived from an EMBL/GenBank/DDBJ whole genome shotgun (WGS) entry which is preliminary data.</text>
</comment>
<evidence type="ECO:0000313" key="1">
    <source>
        <dbReference type="EMBL" id="MED6206463.1"/>
    </source>
</evidence>
<dbReference type="Proteomes" id="UP001341840">
    <property type="component" value="Unassembled WGS sequence"/>
</dbReference>
<reference evidence="1 2" key="1">
    <citation type="journal article" date="2023" name="Plants (Basel)">
        <title>Bridging the Gap: Combining Genomics and Transcriptomics Approaches to Understand Stylosanthes scabra, an Orphan Legume from the Brazilian Caatinga.</title>
        <authorList>
            <person name="Ferreira-Neto J.R.C."/>
            <person name="da Silva M.D."/>
            <person name="Binneck E."/>
            <person name="de Melo N.F."/>
            <person name="da Silva R.H."/>
            <person name="de Melo A.L.T.M."/>
            <person name="Pandolfi V."/>
            <person name="Bustamante F.O."/>
            <person name="Brasileiro-Vidal A.C."/>
            <person name="Benko-Iseppon A.M."/>
        </authorList>
    </citation>
    <scope>NUCLEOTIDE SEQUENCE [LARGE SCALE GENOMIC DNA]</scope>
    <source>
        <tissue evidence="1">Leaves</tissue>
    </source>
</reference>
<evidence type="ECO:0000313" key="2">
    <source>
        <dbReference type="Proteomes" id="UP001341840"/>
    </source>
</evidence>
<protein>
    <submittedName>
        <fullName evidence="1">Uncharacterized protein</fullName>
    </submittedName>
</protein>
<proteinExistence type="predicted"/>
<sequence length="165" mass="18805">MNIFRGLCSHFFNVAQDFVTNLEEASILHDLIDSAPTKLEEYRESNRRIIAPTDVPNLVTHDECPIGVDELRGSRRVTTRGRPATTRLGASRDKSVKKVLRKRKNTSHILEEPDCTEEFHHNNVASSSDYCQSSISVLSDSLQVPSGCTRGLKYAWIRWQYELEQ</sequence>
<dbReference type="EMBL" id="JASCZI010241758">
    <property type="protein sequence ID" value="MED6206463.1"/>
    <property type="molecule type" value="Genomic_DNA"/>
</dbReference>
<organism evidence="1 2">
    <name type="scientific">Stylosanthes scabra</name>
    <dbReference type="NCBI Taxonomy" id="79078"/>
    <lineage>
        <taxon>Eukaryota</taxon>
        <taxon>Viridiplantae</taxon>
        <taxon>Streptophyta</taxon>
        <taxon>Embryophyta</taxon>
        <taxon>Tracheophyta</taxon>
        <taxon>Spermatophyta</taxon>
        <taxon>Magnoliopsida</taxon>
        <taxon>eudicotyledons</taxon>
        <taxon>Gunneridae</taxon>
        <taxon>Pentapetalae</taxon>
        <taxon>rosids</taxon>
        <taxon>fabids</taxon>
        <taxon>Fabales</taxon>
        <taxon>Fabaceae</taxon>
        <taxon>Papilionoideae</taxon>
        <taxon>50 kb inversion clade</taxon>
        <taxon>dalbergioids sensu lato</taxon>
        <taxon>Dalbergieae</taxon>
        <taxon>Pterocarpus clade</taxon>
        <taxon>Stylosanthes</taxon>
    </lineage>
</organism>
<gene>
    <name evidence="1" type="ORF">PIB30_026931</name>
</gene>
<accession>A0ABU6YCE7</accession>
<keyword evidence="2" id="KW-1185">Reference proteome</keyword>
<name>A0ABU6YCE7_9FABA</name>